<feature type="transmembrane region" description="Helical" evidence="8">
    <location>
        <begin position="221"/>
        <end position="239"/>
    </location>
</feature>
<dbReference type="PROSITE" id="PS50850">
    <property type="entry name" value="MFS"/>
    <property type="match status" value="1"/>
</dbReference>
<feature type="transmembrane region" description="Helical" evidence="8">
    <location>
        <begin position="351"/>
        <end position="370"/>
    </location>
</feature>
<feature type="transmembrane region" description="Helical" evidence="8">
    <location>
        <begin position="83"/>
        <end position="102"/>
    </location>
</feature>
<keyword evidence="5 8" id="KW-0812">Transmembrane</keyword>
<dbReference type="GO" id="GO:0005886">
    <property type="term" value="C:plasma membrane"/>
    <property type="evidence" value="ECO:0007669"/>
    <property type="project" value="UniProtKB-SubCell"/>
</dbReference>
<dbReference type="PANTHER" id="PTHR23502">
    <property type="entry name" value="MAJOR FACILITATOR SUPERFAMILY"/>
    <property type="match status" value="1"/>
</dbReference>
<feature type="domain" description="Major facilitator superfamily (MFS) profile" evidence="9">
    <location>
        <begin position="14"/>
        <end position="404"/>
    </location>
</feature>
<keyword evidence="3" id="KW-0813">Transport</keyword>
<evidence type="ECO:0000256" key="8">
    <source>
        <dbReference type="SAM" id="Phobius"/>
    </source>
</evidence>
<feature type="transmembrane region" description="Helical" evidence="8">
    <location>
        <begin position="171"/>
        <end position="191"/>
    </location>
</feature>
<evidence type="ECO:0000256" key="3">
    <source>
        <dbReference type="ARBA" id="ARBA00022448"/>
    </source>
</evidence>
<accession>A0A5B2VK75</accession>
<evidence type="ECO:0000256" key="2">
    <source>
        <dbReference type="ARBA" id="ARBA00006236"/>
    </source>
</evidence>
<feature type="transmembrane region" description="Helical" evidence="8">
    <location>
        <begin position="12"/>
        <end position="32"/>
    </location>
</feature>
<dbReference type="RefSeq" id="WP_149840564.1">
    <property type="nucleotide sequence ID" value="NZ_VUOC01000004.1"/>
</dbReference>
<evidence type="ECO:0000256" key="6">
    <source>
        <dbReference type="ARBA" id="ARBA00022989"/>
    </source>
</evidence>
<evidence type="ECO:0000313" key="11">
    <source>
        <dbReference type="Proteomes" id="UP000324611"/>
    </source>
</evidence>
<dbReference type="InterPro" id="IPR004812">
    <property type="entry name" value="Efflux_drug-R_Bcr/CmlA"/>
</dbReference>
<dbReference type="Proteomes" id="UP000324611">
    <property type="component" value="Unassembled WGS sequence"/>
</dbReference>
<dbReference type="PANTHER" id="PTHR23502:SF132">
    <property type="entry name" value="POLYAMINE TRANSPORTER 2-RELATED"/>
    <property type="match status" value="1"/>
</dbReference>
<dbReference type="NCBIfam" id="TIGR00710">
    <property type="entry name" value="efflux_Bcr_CflA"/>
    <property type="match status" value="1"/>
</dbReference>
<gene>
    <name evidence="10" type="ORF">F0L74_24600</name>
</gene>
<dbReference type="Gene3D" id="1.20.1720.10">
    <property type="entry name" value="Multidrug resistance protein D"/>
    <property type="match status" value="1"/>
</dbReference>
<dbReference type="SUPFAM" id="SSF103473">
    <property type="entry name" value="MFS general substrate transporter"/>
    <property type="match status" value="1"/>
</dbReference>
<name>A0A5B2VK75_9BACT</name>
<dbReference type="Pfam" id="PF07690">
    <property type="entry name" value="MFS_1"/>
    <property type="match status" value="1"/>
</dbReference>
<evidence type="ECO:0000259" key="9">
    <source>
        <dbReference type="PROSITE" id="PS50850"/>
    </source>
</evidence>
<feature type="transmembrane region" description="Helical" evidence="8">
    <location>
        <begin position="286"/>
        <end position="307"/>
    </location>
</feature>
<feature type="transmembrane region" description="Helical" evidence="8">
    <location>
        <begin position="108"/>
        <end position="129"/>
    </location>
</feature>
<dbReference type="InterPro" id="IPR036259">
    <property type="entry name" value="MFS_trans_sf"/>
</dbReference>
<feature type="transmembrane region" description="Helical" evidence="8">
    <location>
        <begin position="141"/>
        <end position="165"/>
    </location>
</feature>
<feature type="transmembrane region" description="Helical" evidence="8">
    <location>
        <begin position="376"/>
        <end position="397"/>
    </location>
</feature>
<reference evidence="10 11" key="2">
    <citation type="submission" date="2019-09" db="EMBL/GenBank/DDBJ databases">
        <authorList>
            <person name="Jin C."/>
        </authorList>
    </citation>
    <scope>NUCLEOTIDE SEQUENCE [LARGE SCALE GENOMIC DNA]</scope>
    <source>
        <strain evidence="10 11">BN140078</strain>
    </source>
</reference>
<comment type="caution">
    <text evidence="10">The sequence shown here is derived from an EMBL/GenBank/DDBJ whole genome shotgun (WGS) entry which is preliminary data.</text>
</comment>
<evidence type="ECO:0000313" key="10">
    <source>
        <dbReference type="EMBL" id="KAA2239385.1"/>
    </source>
</evidence>
<keyword evidence="4" id="KW-1003">Cell membrane</keyword>
<organism evidence="10 11">
    <name type="scientific">Chitinophaga agrisoli</name>
    <dbReference type="NCBI Taxonomy" id="2607653"/>
    <lineage>
        <taxon>Bacteria</taxon>
        <taxon>Pseudomonadati</taxon>
        <taxon>Bacteroidota</taxon>
        <taxon>Chitinophagia</taxon>
        <taxon>Chitinophagales</taxon>
        <taxon>Chitinophagaceae</taxon>
        <taxon>Chitinophaga</taxon>
    </lineage>
</organism>
<reference evidence="10 11" key="1">
    <citation type="submission" date="2019-09" db="EMBL/GenBank/DDBJ databases">
        <title>Chitinophaga ginsengihumi sp. nov., isolated from soil of ginseng rhizosphere.</title>
        <authorList>
            <person name="Lee J."/>
        </authorList>
    </citation>
    <scope>NUCLEOTIDE SEQUENCE [LARGE SCALE GENOMIC DNA]</scope>
    <source>
        <strain evidence="10 11">BN140078</strain>
    </source>
</reference>
<evidence type="ECO:0000256" key="1">
    <source>
        <dbReference type="ARBA" id="ARBA00004651"/>
    </source>
</evidence>
<dbReference type="InterPro" id="IPR020846">
    <property type="entry name" value="MFS_dom"/>
</dbReference>
<comment type="similarity">
    <text evidence="2">Belongs to the major facilitator superfamily. Bcr/CmlA family.</text>
</comment>
<protein>
    <submittedName>
        <fullName evidence="10">Multidrug effflux MFS transporter</fullName>
    </submittedName>
</protein>
<dbReference type="GO" id="GO:1990961">
    <property type="term" value="P:xenobiotic detoxification by transmembrane export across the plasma membrane"/>
    <property type="evidence" value="ECO:0007669"/>
    <property type="project" value="InterPro"/>
</dbReference>
<evidence type="ECO:0000256" key="4">
    <source>
        <dbReference type="ARBA" id="ARBA00022475"/>
    </source>
</evidence>
<dbReference type="CDD" id="cd17320">
    <property type="entry name" value="MFS_MdfA_MDR_like"/>
    <property type="match status" value="1"/>
</dbReference>
<sequence>MQTLILERKQSVSTAVVVVVLGLLTALGPLSIDMYLPAFPDIASNLHSEISKVTLSLSVFFAGISAGQLIYGPLLERFGRKRPLYAGLIIYILAAAACAFSTSVCLLITARLFQALGGCVGMVATRAIVRDLFPVEKNAQIFSMMMLVTSVSPLIAPTAGGYIAATFGWRYIFAVVIILALIVLAGIYYLLPESHEPDPQVSLKPGFILKSFGEVLRNRQFLFYTLAGSLCSIGIFGYIASAPSVFLNHFHMEQKQFGWIIGSISMGIVLASQLNNLALKRFKMHNIALTAAAIQVGIGLIFIIACFSGLNNMAVTIGFIAALLACLGFISPNTSSLAMAPMDKDAGDASALMGSMQMMVGAGSSALISALSEKSILTMAVVMTTGGLLVLALLLFLSGRRFLQAKG</sequence>
<feature type="transmembrane region" description="Helical" evidence="8">
    <location>
        <begin position="52"/>
        <end position="71"/>
    </location>
</feature>
<comment type="subcellular location">
    <subcellularLocation>
        <location evidence="1">Cell membrane</location>
        <topology evidence="1">Multi-pass membrane protein</topology>
    </subcellularLocation>
</comment>
<keyword evidence="7 8" id="KW-0472">Membrane</keyword>
<evidence type="ECO:0000256" key="7">
    <source>
        <dbReference type="ARBA" id="ARBA00023136"/>
    </source>
</evidence>
<evidence type="ECO:0000256" key="5">
    <source>
        <dbReference type="ARBA" id="ARBA00022692"/>
    </source>
</evidence>
<dbReference type="GO" id="GO:0042910">
    <property type="term" value="F:xenobiotic transmembrane transporter activity"/>
    <property type="evidence" value="ECO:0007669"/>
    <property type="project" value="InterPro"/>
</dbReference>
<dbReference type="AlphaFoldDB" id="A0A5B2VK75"/>
<dbReference type="FunFam" id="1.20.1720.10:FF:000005">
    <property type="entry name" value="Bcr/CflA family efflux transporter"/>
    <property type="match status" value="1"/>
</dbReference>
<proteinExistence type="inferred from homology"/>
<dbReference type="InterPro" id="IPR011701">
    <property type="entry name" value="MFS"/>
</dbReference>
<feature type="transmembrane region" description="Helical" evidence="8">
    <location>
        <begin position="259"/>
        <end position="279"/>
    </location>
</feature>
<dbReference type="EMBL" id="VUOC01000004">
    <property type="protein sequence ID" value="KAA2239385.1"/>
    <property type="molecule type" value="Genomic_DNA"/>
</dbReference>
<feature type="transmembrane region" description="Helical" evidence="8">
    <location>
        <begin position="313"/>
        <end position="330"/>
    </location>
</feature>
<keyword evidence="6 8" id="KW-1133">Transmembrane helix</keyword>
<keyword evidence="11" id="KW-1185">Reference proteome</keyword>